<sequence>MTARIVVVMSEELRARVFAEADWARLDRAGELRWMRDVSSADAVRAAVVDARVCVTGWDTPPFPADLFDAPVPLGLVAHTGGSVRWLVPQTAFDRGVRVSQVSAVLAEAVAEFAVMAIIAGLRDAMSFAAAMRAGEPWSTFAARPPGRLLREQTVGIVGASRTGRATLHRLRPFGCRCLVVDPFLTEDDAAGLGAGLASLDRVVAEADVVSLHAPMLPETRGMLSRERIAHLKPGALVVNTARAALADSDALLDAAAAGRIRVVADVFDEEPLPVGSAWRHARGVVATPHIAALTGETLHEQGSATVDEVLRFLDGATLEHEVTRRAYEINA</sequence>
<evidence type="ECO:0000259" key="6">
    <source>
        <dbReference type="Pfam" id="PF02826"/>
    </source>
</evidence>
<evidence type="ECO:0000313" key="7">
    <source>
        <dbReference type="EMBL" id="NEE03483.1"/>
    </source>
</evidence>
<dbReference type="PROSITE" id="PS00670">
    <property type="entry name" value="D_2_HYDROXYACID_DH_2"/>
    <property type="match status" value="1"/>
</dbReference>
<dbReference type="InterPro" id="IPR036291">
    <property type="entry name" value="NAD(P)-bd_dom_sf"/>
</dbReference>
<dbReference type="InterPro" id="IPR050857">
    <property type="entry name" value="D-2-hydroxyacid_DH"/>
</dbReference>
<dbReference type="Gene3D" id="3.40.50.720">
    <property type="entry name" value="NAD(P)-binding Rossmann-like Domain"/>
    <property type="match status" value="2"/>
</dbReference>
<dbReference type="SUPFAM" id="SSF52283">
    <property type="entry name" value="Formate/glycerate dehydrogenase catalytic domain-like"/>
    <property type="match status" value="1"/>
</dbReference>
<dbReference type="Pfam" id="PF00389">
    <property type="entry name" value="2-Hacid_dh"/>
    <property type="match status" value="1"/>
</dbReference>
<evidence type="ECO:0000256" key="2">
    <source>
        <dbReference type="ARBA" id="ARBA00023002"/>
    </source>
</evidence>
<dbReference type="GO" id="GO:0051287">
    <property type="term" value="F:NAD binding"/>
    <property type="evidence" value="ECO:0007669"/>
    <property type="project" value="InterPro"/>
</dbReference>
<evidence type="ECO:0000256" key="4">
    <source>
        <dbReference type="RuleBase" id="RU003719"/>
    </source>
</evidence>
<dbReference type="Proteomes" id="UP000475214">
    <property type="component" value="Unassembled WGS sequence"/>
</dbReference>
<gene>
    <name evidence="7" type="ORF">G1H10_25280</name>
</gene>
<keyword evidence="2 4" id="KW-0560">Oxidoreductase</keyword>
<dbReference type="PANTHER" id="PTHR42789:SF1">
    <property type="entry name" value="D-ISOMER SPECIFIC 2-HYDROXYACID DEHYDROGENASE FAMILY PROTEIN (AFU_ORTHOLOGUE AFUA_6G10090)"/>
    <property type="match status" value="1"/>
</dbReference>
<dbReference type="PANTHER" id="PTHR42789">
    <property type="entry name" value="D-ISOMER SPECIFIC 2-HYDROXYACID DEHYDROGENASE FAMILY PROTEIN (AFU_ORTHOLOGUE AFUA_6G10090)"/>
    <property type="match status" value="1"/>
</dbReference>
<dbReference type="EMBL" id="JAAGOA010000022">
    <property type="protein sequence ID" value="NEE03483.1"/>
    <property type="molecule type" value="Genomic_DNA"/>
</dbReference>
<proteinExistence type="inferred from homology"/>
<organism evidence="7 8">
    <name type="scientific">Phytoactinopolyspora halotolerans</name>
    <dbReference type="NCBI Taxonomy" id="1981512"/>
    <lineage>
        <taxon>Bacteria</taxon>
        <taxon>Bacillati</taxon>
        <taxon>Actinomycetota</taxon>
        <taxon>Actinomycetes</taxon>
        <taxon>Jiangellales</taxon>
        <taxon>Jiangellaceae</taxon>
        <taxon>Phytoactinopolyspora</taxon>
    </lineage>
</organism>
<dbReference type="RefSeq" id="WP_163743167.1">
    <property type="nucleotide sequence ID" value="NZ_JAAGOA010000022.1"/>
</dbReference>
<evidence type="ECO:0000256" key="1">
    <source>
        <dbReference type="ARBA" id="ARBA00005854"/>
    </source>
</evidence>
<accession>A0A6L9SEB5</accession>
<protein>
    <submittedName>
        <fullName evidence="7">Hydroxyacid dehydrogenase</fullName>
    </submittedName>
</protein>
<reference evidence="7 8" key="1">
    <citation type="submission" date="2020-02" db="EMBL/GenBank/DDBJ databases">
        <authorList>
            <person name="Li X.-J."/>
            <person name="Han X.-M."/>
        </authorList>
    </citation>
    <scope>NUCLEOTIDE SEQUENCE [LARGE SCALE GENOMIC DNA]</scope>
    <source>
        <strain evidence="7 8">CCTCC AB 2017055</strain>
    </source>
</reference>
<keyword evidence="3" id="KW-0520">NAD</keyword>
<feature type="domain" description="D-isomer specific 2-hydroxyacid dehydrogenase catalytic" evidence="5">
    <location>
        <begin position="22"/>
        <end position="323"/>
    </location>
</feature>
<keyword evidence="8" id="KW-1185">Reference proteome</keyword>
<evidence type="ECO:0000256" key="3">
    <source>
        <dbReference type="ARBA" id="ARBA00023027"/>
    </source>
</evidence>
<dbReference type="AlphaFoldDB" id="A0A6L9SEB5"/>
<dbReference type="Pfam" id="PF02826">
    <property type="entry name" value="2-Hacid_dh_C"/>
    <property type="match status" value="1"/>
</dbReference>
<feature type="domain" description="D-isomer specific 2-hydroxyacid dehydrogenase NAD-binding" evidence="6">
    <location>
        <begin position="116"/>
        <end position="292"/>
    </location>
</feature>
<dbReference type="InterPro" id="IPR006140">
    <property type="entry name" value="D-isomer_DH_NAD-bd"/>
</dbReference>
<dbReference type="InterPro" id="IPR006139">
    <property type="entry name" value="D-isomer_2_OHA_DH_cat_dom"/>
</dbReference>
<dbReference type="GO" id="GO:0016616">
    <property type="term" value="F:oxidoreductase activity, acting on the CH-OH group of donors, NAD or NADP as acceptor"/>
    <property type="evidence" value="ECO:0007669"/>
    <property type="project" value="InterPro"/>
</dbReference>
<name>A0A6L9SEB5_9ACTN</name>
<comment type="similarity">
    <text evidence="1 4">Belongs to the D-isomer specific 2-hydroxyacid dehydrogenase family.</text>
</comment>
<dbReference type="CDD" id="cd12167">
    <property type="entry name" value="2-Hacid_dh_8"/>
    <property type="match status" value="1"/>
</dbReference>
<comment type="caution">
    <text evidence="7">The sequence shown here is derived from an EMBL/GenBank/DDBJ whole genome shotgun (WGS) entry which is preliminary data.</text>
</comment>
<evidence type="ECO:0000259" key="5">
    <source>
        <dbReference type="Pfam" id="PF00389"/>
    </source>
</evidence>
<evidence type="ECO:0000313" key="8">
    <source>
        <dbReference type="Proteomes" id="UP000475214"/>
    </source>
</evidence>
<dbReference type="SUPFAM" id="SSF51735">
    <property type="entry name" value="NAD(P)-binding Rossmann-fold domains"/>
    <property type="match status" value="1"/>
</dbReference>
<dbReference type="InterPro" id="IPR029753">
    <property type="entry name" value="D-isomer_DH_CS"/>
</dbReference>